<proteinExistence type="predicted"/>
<dbReference type="PANTHER" id="PTHR35889">
    <property type="entry name" value="CYCLOINULO-OLIGOSACCHARIDE FRUCTANOTRANSFERASE-RELATED"/>
    <property type="match status" value="1"/>
</dbReference>
<dbReference type="Pfam" id="PF07587">
    <property type="entry name" value="PSD1"/>
    <property type="match status" value="1"/>
</dbReference>
<evidence type="ECO:0000256" key="1">
    <source>
        <dbReference type="SAM" id="Phobius"/>
    </source>
</evidence>
<evidence type="ECO:0000313" key="5">
    <source>
        <dbReference type="Proteomes" id="UP000316213"/>
    </source>
</evidence>
<dbReference type="InterPro" id="IPR022655">
    <property type="entry name" value="DUF1553"/>
</dbReference>
<feature type="domain" description="DUF1553" evidence="3">
    <location>
        <begin position="354"/>
        <end position="471"/>
    </location>
</feature>
<evidence type="ECO:0000259" key="2">
    <source>
        <dbReference type="Pfam" id="PF07583"/>
    </source>
</evidence>
<sequence>MFAHDSNARRWLIRFGRISLLLFMVFSTFAFLTAGMSTEQLKNADTSQAAALTTVGNDVAAPAVDVRNASATRHNAIDSLVPDYDRELWNDIIREDWQNQLQSLAISPAPDADWLTVCRRLSLSMVGSGLSLEEIRELQAIAEEQRIERHRQNLLNDSRFHDYWGERYTRFLVGADDGPFLVYRRRRFRTWLSDRIAENLRYDELARRLITAEGLFTDRPEVNFYTVTFDSGNGSPDPVRMAARVSRAFLGVRIDCLQCHNDFLGNVSMGDPVWMADIETASPAGEFREGQQQDFHQLAAFFTAADTEGLQGLRDKPAKYEYQYLHADEEQDVQPNVPFRADLLPEKEYDKDARRRLAKWMTHPENTQFARAAVTRVWTLLFGQPPGDSEGVDDLPLDQKPSPIIISLSRAFIESGYDLRELIRLITDSPAFRVDSRADFEITALHERAMAAFPVVRLRAEQVAGTLTQAARVKTVDRDSSFILQLQRFGETNDFLKRYGDLGEDEFKNETVTITQRLVMLNGKLTRDVADYNPVLNTSAHVGMFATDNRKVVESLYLANLNRFPTSAEVDHFVKRIVDGKREHAIEDLVWVLVNSSEFAWNH</sequence>
<evidence type="ECO:0000259" key="3">
    <source>
        <dbReference type="Pfam" id="PF07587"/>
    </source>
</evidence>
<dbReference type="RefSeq" id="WP_146577052.1">
    <property type="nucleotide sequence ID" value="NZ_SJPM01000002.1"/>
</dbReference>
<dbReference type="EMBL" id="SJPM01000002">
    <property type="protein sequence ID" value="TWU01826.1"/>
    <property type="molecule type" value="Genomic_DNA"/>
</dbReference>
<keyword evidence="1" id="KW-1133">Transmembrane helix</keyword>
<gene>
    <name evidence="4" type="ORF">Pla100_15620</name>
</gene>
<accession>A0A5C6ARW1</accession>
<dbReference type="OrthoDB" id="289126at2"/>
<dbReference type="Proteomes" id="UP000316213">
    <property type="component" value="Unassembled WGS sequence"/>
</dbReference>
<keyword evidence="1" id="KW-0812">Transmembrane</keyword>
<protein>
    <recommendedName>
        <fullName evidence="6">Cytochrome c domain-containing protein</fullName>
    </recommendedName>
</protein>
<feature type="transmembrane region" description="Helical" evidence="1">
    <location>
        <begin position="12"/>
        <end position="32"/>
    </location>
</feature>
<name>A0A5C6ARW1_9BACT</name>
<keyword evidence="5" id="KW-1185">Reference proteome</keyword>
<dbReference type="Pfam" id="PF07583">
    <property type="entry name" value="PSCyt2"/>
    <property type="match status" value="1"/>
</dbReference>
<organism evidence="4 5">
    <name type="scientific">Neorhodopirellula pilleata</name>
    <dbReference type="NCBI Taxonomy" id="2714738"/>
    <lineage>
        <taxon>Bacteria</taxon>
        <taxon>Pseudomonadati</taxon>
        <taxon>Planctomycetota</taxon>
        <taxon>Planctomycetia</taxon>
        <taxon>Pirellulales</taxon>
        <taxon>Pirellulaceae</taxon>
        <taxon>Neorhodopirellula</taxon>
    </lineage>
</organism>
<feature type="domain" description="DUF1549" evidence="2">
    <location>
        <begin position="99"/>
        <end position="271"/>
    </location>
</feature>
<keyword evidence="1" id="KW-0472">Membrane</keyword>
<evidence type="ECO:0008006" key="6">
    <source>
        <dbReference type="Google" id="ProtNLM"/>
    </source>
</evidence>
<evidence type="ECO:0000313" key="4">
    <source>
        <dbReference type="EMBL" id="TWU01826.1"/>
    </source>
</evidence>
<dbReference type="AlphaFoldDB" id="A0A5C6ARW1"/>
<dbReference type="PANTHER" id="PTHR35889:SF3">
    <property type="entry name" value="F-BOX DOMAIN-CONTAINING PROTEIN"/>
    <property type="match status" value="1"/>
</dbReference>
<reference evidence="4 5" key="1">
    <citation type="submission" date="2019-02" db="EMBL/GenBank/DDBJ databases">
        <title>Deep-cultivation of Planctomycetes and their phenomic and genomic characterization uncovers novel biology.</title>
        <authorList>
            <person name="Wiegand S."/>
            <person name="Jogler M."/>
            <person name="Boedeker C."/>
            <person name="Pinto D."/>
            <person name="Vollmers J."/>
            <person name="Rivas-Marin E."/>
            <person name="Kohn T."/>
            <person name="Peeters S.H."/>
            <person name="Heuer A."/>
            <person name="Rast P."/>
            <person name="Oberbeckmann S."/>
            <person name="Bunk B."/>
            <person name="Jeske O."/>
            <person name="Meyerdierks A."/>
            <person name="Storesund J.E."/>
            <person name="Kallscheuer N."/>
            <person name="Luecker S."/>
            <person name="Lage O.M."/>
            <person name="Pohl T."/>
            <person name="Merkel B.J."/>
            <person name="Hornburger P."/>
            <person name="Mueller R.-W."/>
            <person name="Bruemmer F."/>
            <person name="Labrenz M."/>
            <person name="Spormann A.M."/>
            <person name="Op Den Camp H."/>
            <person name="Overmann J."/>
            <person name="Amann R."/>
            <person name="Jetten M.S.M."/>
            <person name="Mascher T."/>
            <person name="Medema M.H."/>
            <person name="Devos D.P."/>
            <person name="Kaster A.-K."/>
            <person name="Ovreas L."/>
            <person name="Rohde M."/>
            <person name="Galperin M.Y."/>
            <person name="Jogler C."/>
        </authorList>
    </citation>
    <scope>NUCLEOTIDE SEQUENCE [LARGE SCALE GENOMIC DNA]</scope>
    <source>
        <strain evidence="4 5">Pla100</strain>
    </source>
</reference>
<comment type="caution">
    <text evidence="4">The sequence shown here is derived from an EMBL/GenBank/DDBJ whole genome shotgun (WGS) entry which is preliminary data.</text>
</comment>
<dbReference type="InterPro" id="IPR011444">
    <property type="entry name" value="DUF1549"/>
</dbReference>